<accession>A0A4P6EPH2</accession>
<keyword evidence="1" id="KW-0597">Phosphoprotein</keyword>
<dbReference type="EMBL" id="CP035495">
    <property type="protein sequence ID" value="QAY64366.1"/>
    <property type="molecule type" value="Genomic_DNA"/>
</dbReference>
<name>A0A4P6EPH2_9MICO</name>
<keyword evidence="5" id="KW-1185">Reference proteome</keyword>
<dbReference type="Proteomes" id="UP000291758">
    <property type="component" value="Chromosome"/>
</dbReference>
<evidence type="ECO:0000313" key="4">
    <source>
        <dbReference type="EMBL" id="QAY64366.1"/>
    </source>
</evidence>
<feature type="region of interest" description="Disordered" evidence="2">
    <location>
        <begin position="157"/>
        <end position="281"/>
    </location>
</feature>
<dbReference type="InterPro" id="IPR008984">
    <property type="entry name" value="SMAD_FHA_dom_sf"/>
</dbReference>
<dbReference type="KEGG" id="xyl:ET495_15410"/>
<dbReference type="SUPFAM" id="SSF49879">
    <property type="entry name" value="SMAD/FHA domain"/>
    <property type="match status" value="1"/>
</dbReference>
<evidence type="ECO:0000256" key="1">
    <source>
        <dbReference type="ARBA" id="ARBA00022553"/>
    </source>
</evidence>
<feature type="compositionally biased region" description="Pro residues" evidence="2">
    <location>
        <begin position="237"/>
        <end position="277"/>
    </location>
</feature>
<evidence type="ECO:0000256" key="2">
    <source>
        <dbReference type="SAM" id="MobiDB-lite"/>
    </source>
</evidence>
<protein>
    <submittedName>
        <fullName evidence="4">FHA domain-containing protein</fullName>
    </submittedName>
</protein>
<reference evidence="4 5" key="1">
    <citation type="submission" date="2019-01" db="EMBL/GenBank/DDBJ databases">
        <title>Genome sequencing of strain 2JSPR-7.</title>
        <authorList>
            <person name="Heo J."/>
            <person name="Kim S.-J."/>
            <person name="Kim J.-S."/>
            <person name="Hong S.-B."/>
            <person name="Kwon S.-W."/>
        </authorList>
    </citation>
    <scope>NUCLEOTIDE SEQUENCE [LARGE SCALE GENOMIC DNA]</scope>
    <source>
        <strain evidence="4 5">2JSPR-7</strain>
    </source>
</reference>
<dbReference type="Pfam" id="PF00498">
    <property type="entry name" value="FHA"/>
    <property type="match status" value="1"/>
</dbReference>
<feature type="compositionally biased region" description="Basic and acidic residues" evidence="2">
    <location>
        <begin position="178"/>
        <end position="191"/>
    </location>
</feature>
<organism evidence="4 5">
    <name type="scientific">Xylanimonas allomyrinae</name>
    <dbReference type="NCBI Taxonomy" id="2509459"/>
    <lineage>
        <taxon>Bacteria</taxon>
        <taxon>Bacillati</taxon>
        <taxon>Actinomycetota</taxon>
        <taxon>Actinomycetes</taxon>
        <taxon>Micrococcales</taxon>
        <taxon>Promicromonosporaceae</taxon>
        <taxon>Xylanimonas</taxon>
    </lineage>
</organism>
<proteinExistence type="predicted"/>
<dbReference type="RefSeq" id="WP_129205518.1">
    <property type="nucleotide sequence ID" value="NZ_CP035495.1"/>
</dbReference>
<dbReference type="InterPro" id="IPR000253">
    <property type="entry name" value="FHA_dom"/>
</dbReference>
<dbReference type="AlphaFoldDB" id="A0A4P6EPH2"/>
<dbReference type="Gene3D" id="2.60.200.20">
    <property type="match status" value="1"/>
</dbReference>
<feature type="compositionally biased region" description="Basic and acidic residues" evidence="2">
    <location>
        <begin position="346"/>
        <end position="361"/>
    </location>
</feature>
<sequence>MTTRRAAVRYVAGRGCAVVRGDVVVLLPDPPAGVPGRLWEALDTADGVEPGVVEALGALSTGAGAALMDTPPFAIAALRDGSAHVLVRGACVVVTETAGGTEVTVDGEGIATWSERVVPEAVGLTVYADDGGEPLADDAWPLDAGVVAARAVVVRGAPEPRPGEQRARPTAAASVPSDVRDGVTDAVRDGVPDAVPLAVPPSGVAGSAGADGEDPSSRRAVDAHAAPEPGVAAQPARPAPPVPPAPPAAPVPPVPPAAPVPPAPPAPPVPPAPPAAPVPEEETYGHLWGATVLSGVEAAAVRIGDDGAEPADPAPADPEHAAPEPAEPGPVNPGRVLASVPSDEQGESRQEASSKGEDSGDRTILPDLTVFPEEPSPAGATGGPPGGLPSPGDLDHDGSTVTSAPFMSLQGPRHVPATPDGTQVPQILARVCVQGHANPPPREACRTCGSALVGEAALTERPPLGRMRVSTGEEVDLDRLVVVGRRPRAPRAGGDAVARLVTVPSPGRDVSRSHVEVRLDGWHVLVVDLATTNGTTLLRQDRQPRRLHPHEAVPVVDGDVIDLGDGAALTFEGIW</sequence>
<feature type="region of interest" description="Disordered" evidence="2">
    <location>
        <begin position="305"/>
        <end position="419"/>
    </location>
</feature>
<dbReference type="OrthoDB" id="5485098at2"/>
<evidence type="ECO:0000313" key="5">
    <source>
        <dbReference type="Proteomes" id="UP000291758"/>
    </source>
</evidence>
<feature type="domain" description="FHA" evidence="3">
    <location>
        <begin position="481"/>
        <end position="537"/>
    </location>
</feature>
<dbReference type="PROSITE" id="PS50006">
    <property type="entry name" value="FHA_DOMAIN"/>
    <property type="match status" value="1"/>
</dbReference>
<gene>
    <name evidence="4" type="ORF">ET495_15410</name>
</gene>
<dbReference type="CDD" id="cd00060">
    <property type="entry name" value="FHA"/>
    <property type="match status" value="1"/>
</dbReference>
<evidence type="ECO:0000259" key="3">
    <source>
        <dbReference type="PROSITE" id="PS50006"/>
    </source>
</evidence>